<dbReference type="Proteomes" id="UP000265566">
    <property type="component" value="Chromosome 3"/>
</dbReference>
<organism evidence="2 3">
    <name type="scientific">Medicago truncatula</name>
    <name type="common">Barrel medic</name>
    <name type="synonym">Medicago tribuloides</name>
    <dbReference type="NCBI Taxonomy" id="3880"/>
    <lineage>
        <taxon>Eukaryota</taxon>
        <taxon>Viridiplantae</taxon>
        <taxon>Streptophyta</taxon>
        <taxon>Embryophyta</taxon>
        <taxon>Tracheophyta</taxon>
        <taxon>Spermatophyta</taxon>
        <taxon>Magnoliopsida</taxon>
        <taxon>eudicotyledons</taxon>
        <taxon>Gunneridae</taxon>
        <taxon>Pentapetalae</taxon>
        <taxon>rosids</taxon>
        <taxon>fabids</taxon>
        <taxon>Fabales</taxon>
        <taxon>Fabaceae</taxon>
        <taxon>Papilionoideae</taxon>
        <taxon>50 kb inversion clade</taxon>
        <taxon>NPAAA clade</taxon>
        <taxon>Hologalegina</taxon>
        <taxon>IRL clade</taxon>
        <taxon>Trifolieae</taxon>
        <taxon>Medicago</taxon>
    </lineage>
</organism>
<dbReference type="Gramene" id="rna14835">
    <property type="protein sequence ID" value="RHN66757.1"/>
    <property type="gene ID" value="gene14835"/>
</dbReference>
<protein>
    <submittedName>
        <fullName evidence="2">Uncharacterized protein</fullName>
    </submittedName>
</protein>
<evidence type="ECO:0000256" key="1">
    <source>
        <dbReference type="SAM" id="MobiDB-lite"/>
    </source>
</evidence>
<sequence>MGFLYFNCYYLAYPQKQPSHSLGSPKVWLQFLSPYLPDLPEPNFPKPPERLELLNPPPPYLSVLPENSSNPPPDFLELEPPKPLDFP</sequence>
<comment type="caution">
    <text evidence="2">The sequence shown here is derived from an EMBL/GenBank/DDBJ whole genome shotgun (WGS) entry which is preliminary data.</text>
</comment>
<evidence type="ECO:0000313" key="3">
    <source>
        <dbReference type="Proteomes" id="UP000265566"/>
    </source>
</evidence>
<dbReference type="AlphaFoldDB" id="A0A396IUY7"/>
<dbReference type="EMBL" id="PSQE01000003">
    <property type="protein sequence ID" value="RHN66757.1"/>
    <property type="molecule type" value="Genomic_DNA"/>
</dbReference>
<reference evidence="3" key="1">
    <citation type="journal article" date="2018" name="Nat. Plants">
        <title>Whole-genome landscape of Medicago truncatula symbiotic genes.</title>
        <authorList>
            <person name="Pecrix Y."/>
            <person name="Staton S.E."/>
            <person name="Sallet E."/>
            <person name="Lelandais-Briere C."/>
            <person name="Moreau S."/>
            <person name="Carrere S."/>
            <person name="Blein T."/>
            <person name="Jardinaud M.F."/>
            <person name="Latrasse D."/>
            <person name="Zouine M."/>
            <person name="Zahm M."/>
            <person name="Kreplak J."/>
            <person name="Mayjonade B."/>
            <person name="Satge C."/>
            <person name="Perez M."/>
            <person name="Cauet S."/>
            <person name="Marande W."/>
            <person name="Chantry-Darmon C."/>
            <person name="Lopez-Roques C."/>
            <person name="Bouchez O."/>
            <person name="Berard A."/>
            <person name="Debelle F."/>
            <person name="Munos S."/>
            <person name="Bendahmane A."/>
            <person name="Berges H."/>
            <person name="Niebel A."/>
            <person name="Buitink J."/>
            <person name="Frugier F."/>
            <person name="Benhamed M."/>
            <person name="Crespi M."/>
            <person name="Gouzy J."/>
            <person name="Gamas P."/>
        </authorList>
    </citation>
    <scope>NUCLEOTIDE SEQUENCE [LARGE SCALE GENOMIC DNA]</scope>
    <source>
        <strain evidence="3">cv. Jemalong A17</strain>
    </source>
</reference>
<accession>A0A396IUY7</accession>
<feature type="region of interest" description="Disordered" evidence="1">
    <location>
        <begin position="43"/>
        <end position="87"/>
    </location>
</feature>
<evidence type="ECO:0000313" key="2">
    <source>
        <dbReference type="EMBL" id="RHN66757.1"/>
    </source>
</evidence>
<gene>
    <name evidence="2" type="ORF">MtrunA17_Chr3g0095041</name>
</gene>
<name>A0A396IUY7_MEDTR</name>
<proteinExistence type="predicted"/>